<evidence type="ECO:0000256" key="1">
    <source>
        <dbReference type="PROSITE-ProRule" id="PRU00023"/>
    </source>
</evidence>
<dbReference type="GO" id="GO:0005886">
    <property type="term" value="C:plasma membrane"/>
    <property type="evidence" value="ECO:0007669"/>
    <property type="project" value="TreeGrafter"/>
</dbReference>
<dbReference type="Gene3D" id="1.25.40.20">
    <property type="entry name" value="Ankyrin repeat-containing domain"/>
    <property type="match status" value="2"/>
</dbReference>
<dbReference type="PANTHER" id="PTHR24128">
    <property type="entry name" value="HOMEOBOX PROTEIN WARIAI"/>
    <property type="match status" value="1"/>
</dbReference>
<dbReference type="Pfam" id="PF13637">
    <property type="entry name" value="Ank_4"/>
    <property type="match status" value="1"/>
</dbReference>
<reference evidence="2" key="1">
    <citation type="submission" date="2025-05" db="UniProtKB">
        <authorList>
            <consortium name="RefSeq"/>
        </authorList>
    </citation>
    <scope>NUCLEOTIDE SEQUENCE [LARGE SCALE GENOMIC DNA]</scope>
</reference>
<accession>A0A6P6FSP4</accession>
<dbReference type="InterPro" id="IPR036770">
    <property type="entry name" value="Ankyrin_rpt-contain_sf"/>
</dbReference>
<dbReference type="KEGG" id="zju:107435571"/>
<dbReference type="Pfam" id="PF12796">
    <property type="entry name" value="Ank_2"/>
    <property type="match status" value="1"/>
</dbReference>
<dbReference type="RefSeq" id="XP_024924989.2">
    <property type="nucleotide sequence ID" value="XM_025069221.3"/>
</dbReference>
<evidence type="ECO:0000313" key="3">
    <source>
        <dbReference type="RefSeq" id="XP_024924989.2"/>
    </source>
</evidence>
<feature type="repeat" description="ANK" evidence="1">
    <location>
        <begin position="78"/>
        <end position="100"/>
    </location>
</feature>
<sequence>MEIRPYEDDIAALFEASQRGCISTLNTLVERDPLILDKLSLTSLTETPLHISALLGHLAFTQILLTLRPKLATELDIFKRTPLHLAAAKGYKEIVQELLRVNHHLCNLRDQDGRAPLHYAVMKGRVGAVESLICGCPESILMPVDGEETVLHLCVKYNQLECLKLLVQSQSDNSEFLNQKDEVAGNTILHLAAMFKQIETVRFFAYNTKSGRSSKFLESQWFYSLRRYRA</sequence>
<dbReference type="PANTHER" id="PTHR24128:SF96">
    <property type="entry name" value="ANKYRIN REPEAT-CONTAINING PROTEIN BDA1-LIKE"/>
    <property type="match status" value="1"/>
</dbReference>
<dbReference type="GeneID" id="107435571"/>
<dbReference type="SMART" id="SM00248">
    <property type="entry name" value="ANK"/>
    <property type="match status" value="6"/>
</dbReference>
<keyword evidence="1" id="KW-0040">ANK repeat</keyword>
<name>A0A6P6FSP4_ZIZJJ</name>
<dbReference type="AlphaFoldDB" id="A0A6P6FSP4"/>
<dbReference type="PROSITE" id="PS50297">
    <property type="entry name" value="ANK_REP_REGION"/>
    <property type="match status" value="2"/>
</dbReference>
<proteinExistence type="predicted"/>
<organism evidence="2 3">
    <name type="scientific">Ziziphus jujuba</name>
    <name type="common">Chinese jujube</name>
    <name type="synonym">Ziziphus sativa</name>
    <dbReference type="NCBI Taxonomy" id="326968"/>
    <lineage>
        <taxon>Eukaryota</taxon>
        <taxon>Viridiplantae</taxon>
        <taxon>Streptophyta</taxon>
        <taxon>Embryophyta</taxon>
        <taxon>Tracheophyta</taxon>
        <taxon>Spermatophyta</taxon>
        <taxon>Magnoliopsida</taxon>
        <taxon>eudicotyledons</taxon>
        <taxon>Gunneridae</taxon>
        <taxon>Pentapetalae</taxon>
        <taxon>rosids</taxon>
        <taxon>fabids</taxon>
        <taxon>Rosales</taxon>
        <taxon>Rhamnaceae</taxon>
        <taxon>Paliureae</taxon>
        <taxon>Ziziphus</taxon>
    </lineage>
</organism>
<gene>
    <name evidence="3" type="primary">LOC107435571</name>
</gene>
<feature type="repeat" description="ANK" evidence="1">
    <location>
        <begin position="112"/>
        <end position="133"/>
    </location>
</feature>
<dbReference type="PROSITE" id="PS50088">
    <property type="entry name" value="ANK_REPEAT"/>
    <property type="match status" value="2"/>
</dbReference>
<reference evidence="3" key="2">
    <citation type="submission" date="2025-08" db="UniProtKB">
        <authorList>
            <consortium name="RefSeq"/>
        </authorList>
    </citation>
    <scope>IDENTIFICATION</scope>
    <source>
        <tissue evidence="3">Seedling</tissue>
    </source>
</reference>
<dbReference type="SUPFAM" id="SSF48403">
    <property type="entry name" value="Ankyrin repeat"/>
    <property type="match status" value="1"/>
</dbReference>
<dbReference type="Proteomes" id="UP001652623">
    <property type="component" value="Chromosome 1"/>
</dbReference>
<evidence type="ECO:0000313" key="2">
    <source>
        <dbReference type="Proteomes" id="UP001652623"/>
    </source>
</evidence>
<keyword evidence="2" id="KW-1185">Reference proteome</keyword>
<dbReference type="InterPro" id="IPR002110">
    <property type="entry name" value="Ankyrin_rpt"/>
</dbReference>
<protein>
    <submittedName>
        <fullName evidence="3">Ankyrin repeat-containing protein BDA1-like</fullName>
    </submittedName>
</protein>